<feature type="domain" description="Plastocyanin-like" evidence="13">
    <location>
        <begin position="280"/>
        <end position="349"/>
    </location>
</feature>
<feature type="domain" description="Plastocyanin-like" evidence="15">
    <location>
        <begin position="143"/>
        <end position="216"/>
    </location>
</feature>
<keyword evidence="6" id="KW-0256">Endoplasmic reticulum</keyword>
<dbReference type="Pfam" id="PF07732">
    <property type="entry name" value="Cu-oxidase_3"/>
    <property type="match status" value="1"/>
</dbReference>
<organism evidence="16 17">
    <name type="scientific">Zostera marina</name>
    <name type="common">Eelgrass</name>
    <dbReference type="NCBI Taxonomy" id="29655"/>
    <lineage>
        <taxon>Eukaryota</taxon>
        <taxon>Viridiplantae</taxon>
        <taxon>Streptophyta</taxon>
        <taxon>Embryophyta</taxon>
        <taxon>Tracheophyta</taxon>
        <taxon>Spermatophyta</taxon>
        <taxon>Magnoliopsida</taxon>
        <taxon>Liliopsida</taxon>
        <taxon>Zosteraceae</taxon>
        <taxon>Zostera</taxon>
    </lineage>
</organism>
<feature type="signal peptide" evidence="12">
    <location>
        <begin position="1"/>
        <end position="24"/>
    </location>
</feature>
<dbReference type="GO" id="GO:0005789">
    <property type="term" value="C:endoplasmic reticulum membrane"/>
    <property type="evidence" value="ECO:0007669"/>
    <property type="project" value="UniProtKB-SubCell"/>
</dbReference>
<gene>
    <name evidence="16" type="ORF">ZOSMA_70G00380</name>
</gene>
<keyword evidence="7" id="KW-0560">Oxidoreductase</keyword>
<keyword evidence="5 12" id="KW-0732">Signal</keyword>
<evidence type="ECO:0000256" key="4">
    <source>
        <dbReference type="ARBA" id="ARBA00022723"/>
    </source>
</evidence>
<dbReference type="CDD" id="cd13844">
    <property type="entry name" value="CuRO_1_BOD_CotA_like"/>
    <property type="match status" value="1"/>
</dbReference>
<dbReference type="GO" id="GO:0016036">
    <property type="term" value="P:cellular response to phosphate starvation"/>
    <property type="evidence" value="ECO:0007669"/>
    <property type="project" value="InterPro"/>
</dbReference>
<keyword evidence="10" id="KW-0325">Glycoprotein</keyword>
<dbReference type="Proteomes" id="UP000036987">
    <property type="component" value="Unassembled WGS sequence"/>
</dbReference>
<dbReference type="InterPro" id="IPR011707">
    <property type="entry name" value="Cu-oxidase-like_N"/>
</dbReference>
<dbReference type="GO" id="GO:0016491">
    <property type="term" value="F:oxidoreductase activity"/>
    <property type="evidence" value="ECO:0000318"/>
    <property type="project" value="GO_Central"/>
</dbReference>
<evidence type="ECO:0000256" key="11">
    <source>
        <dbReference type="ARBA" id="ARBA00037077"/>
    </source>
</evidence>
<dbReference type="PANTHER" id="PTHR48461">
    <property type="entry name" value="MULTICOPPER OXIDASE LPR1-LIKE"/>
    <property type="match status" value="1"/>
</dbReference>
<evidence type="ECO:0000256" key="7">
    <source>
        <dbReference type="ARBA" id="ARBA00023002"/>
    </source>
</evidence>
<keyword evidence="8" id="KW-0186">Copper</keyword>
<keyword evidence="9" id="KW-0472">Membrane</keyword>
<evidence type="ECO:0000259" key="15">
    <source>
        <dbReference type="Pfam" id="PF07732"/>
    </source>
</evidence>
<dbReference type="Pfam" id="PF07731">
    <property type="entry name" value="Cu-oxidase_2"/>
    <property type="match status" value="1"/>
</dbReference>
<reference evidence="17" key="1">
    <citation type="journal article" date="2016" name="Nature">
        <title>The genome of the seagrass Zostera marina reveals angiosperm adaptation to the sea.</title>
        <authorList>
            <person name="Olsen J.L."/>
            <person name="Rouze P."/>
            <person name="Verhelst B."/>
            <person name="Lin Y.-C."/>
            <person name="Bayer T."/>
            <person name="Collen J."/>
            <person name="Dattolo E."/>
            <person name="De Paoli E."/>
            <person name="Dittami S."/>
            <person name="Maumus F."/>
            <person name="Michel G."/>
            <person name="Kersting A."/>
            <person name="Lauritano C."/>
            <person name="Lohaus R."/>
            <person name="Toepel M."/>
            <person name="Tonon T."/>
            <person name="Vanneste K."/>
            <person name="Amirebrahimi M."/>
            <person name="Brakel J."/>
            <person name="Bostroem C."/>
            <person name="Chovatia M."/>
            <person name="Grimwood J."/>
            <person name="Jenkins J.W."/>
            <person name="Jueterbock A."/>
            <person name="Mraz A."/>
            <person name="Stam W.T."/>
            <person name="Tice H."/>
            <person name="Bornberg-Bauer E."/>
            <person name="Green P.J."/>
            <person name="Pearson G.A."/>
            <person name="Procaccini G."/>
            <person name="Duarte C.M."/>
            <person name="Schmutz J."/>
            <person name="Reusch T.B.H."/>
            <person name="Van de Peer Y."/>
        </authorList>
    </citation>
    <scope>NUCLEOTIDE SEQUENCE [LARGE SCALE GENOMIC DNA]</scope>
    <source>
        <strain evidence="17">cv. Finnish</strain>
    </source>
</reference>
<evidence type="ECO:0000256" key="6">
    <source>
        <dbReference type="ARBA" id="ARBA00022824"/>
    </source>
</evidence>
<feature type="chain" id="PRO_5005527263" evidence="12">
    <location>
        <begin position="25"/>
        <end position="582"/>
    </location>
</feature>
<evidence type="ECO:0000256" key="9">
    <source>
        <dbReference type="ARBA" id="ARBA00023136"/>
    </source>
</evidence>
<dbReference type="InterPro" id="IPR001117">
    <property type="entry name" value="Cu-oxidase_2nd"/>
</dbReference>
<dbReference type="OMA" id="AYVIREP"/>
<comment type="subcellular location">
    <subcellularLocation>
        <location evidence="2">Endoplasmic reticulum membrane</location>
        <topology evidence="2">Peripheral membrane protein</topology>
    </subcellularLocation>
</comment>
<evidence type="ECO:0000256" key="3">
    <source>
        <dbReference type="ARBA" id="ARBA00010609"/>
    </source>
</evidence>
<dbReference type="InterPro" id="IPR011706">
    <property type="entry name" value="Cu-oxidase_C"/>
</dbReference>
<dbReference type="Gene3D" id="2.60.40.420">
    <property type="entry name" value="Cupredoxins - blue copper proteins"/>
    <property type="match status" value="3"/>
</dbReference>
<accession>A0A0K9NQG2</accession>
<evidence type="ECO:0000256" key="1">
    <source>
        <dbReference type="ARBA" id="ARBA00001935"/>
    </source>
</evidence>
<comment type="caution">
    <text evidence="16">The sequence shown here is derived from an EMBL/GenBank/DDBJ whole genome shotgun (WGS) entry which is preliminary data.</text>
</comment>
<comment type="cofactor">
    <cofactor evidence="1">
        <name>Cu cation</name>
        <dbReference type="ChEBI" id="CHEBI:23378"/>
    </cofactor>
</comment>
<dbReference type="InterPro" id="IPR008972">
    <property type="entry name" value="Cupredoxin"/>
</dbReference>
<dbReference type="EMBL" id="LFYR01001823">
    <property type="protein sequence ID" value="KMZ59024.1"/>
    <property type="molecule type" value="Genomic_DNA"/>
</dbReference>
<protein>
    <submittedName>
        <fullName evidence="16">Bilirubin oxidase</fullName>
    </submittedName>
</protein>
<comment type="similarity">
    <text evidence="3">Belongs to the multicopper oxidase family.</text>
</comment>
<evidence type="ECO:0000256" key="10">
    <source>
        <dbReference type="ARBA" id="ARBA00023180"/>
    </source>
</evidence>
<evidence type="ECO:0000259" key="13">
    <source>
        <dbReference type="Pfam" id="PF00394"/>
    </source>
</evidence>
<evidence type="ECO:0000256" key="5">
    <source>
        <dbReference type="ARBA" id="ARBA00022729"/>
    </source>
</evidence>
<evidence type="ECO:0000256" key="2">
    <source>
        <dbReference type="ARBA" id="ARBA00004406"/>
    </source>
</evidence>
<evidence type="ECO:0000256" key="12">
    <source>
        <dbReference type="SAM" id="SignalP"/>
    </source>
</evidence>
<dbReference type="InterPro" id="IPR052152">
    <property type="entry name" value="LPR1/LPR2"/>
</dbReference>
<evidence type="ECO:0000256" key="8">
    <source>
        <dbReference type="ARBA" id="ARBA00023008"/>
    </source>
</evidence>
<feature type="domain" description="Plastocyanin-like" evidence="14">
    <location>
        <begin position="434"/>
        <end position="576"/>
    </location>
</feature>
<dbReference type="Pfam" id="PF00394">
    <property type="entry name" value="Cu-oxidase"/>
    <property type="match status" value="1"/>
</dbReference>
<dbReference type="SUPFAM" id="SSF49503">
    <property type="entry name" value="Cupredoxins"/>
    <property type="match status" value="3"/>
</dbReference>
<dbReference type="OrthoDB" id="262547at2759"/>
<dbReference type="CDD" id="cd13868">
    <property type="entry name" value="CuRO_2_CotA_like"/>
    <property type="match status" value="1"/>
</dbReference>
<dbReference type="STRING" id="29655.A0A0K9NQG2"/>
<sequence>MMTTATTVTAILVVFFMFAVHSSAMSMPERIKQVTQRNTIPLEMYVDPLPLPAKICSFFHASLTIGMYQTTQKFHRDLPATPIFGYGTSQATASFPGPTIEAVRYVPTTITFENHLPLTHILPVDYTLKTAMPGPGTGVPGVVHLHGGTVTPDSDGSVFAWYTANYTRTGPEFTTKTYTYPNVQHSGSLMYHDHAMGVTRLNLLAGLIGAYVIREPWKEFSLNLPMGEEFDRFIVIADRSFDTNGSIYLDPVGVNPDIHPVWQPEYFGDAITVNGKIWPYLSVQKRKYRFRIMNASNARYYNLTLSNGTVTLPFTVIGADSSYLPAPVVTNEIVLGIAETFDVIVDFTNTLVESIELLNSAPYPFPDGPTPGDLDSKIMKFDIIQSPVMDPSTIPAHLVNYLPLNPAEATVNRYIAFYEYKNSSTGAIIELLINGMRLMDPVTETPKSGSTELWNVINLTADDHPLHIHIAQFQEVQSQMMQNLSDFTDCMMIHSDPVMCNISNHATGPIRPVVEYEKTWKNMVKIPPGYMTTIVVKFNLVDTGLPYPFDSTGAPGYVYHCHILDHEDNEMIRPFLLTYVSW</sequence>
<evidence type="ECO:0000313" key="16">
    <source>
        <dbReference type="EMBL" id="KMZ59024.1"/>
    </source>
</evidence>
<dbReference type="PANTHER" id="PTHR48461:SF1">
    <property type="entry name" value="MULTICOPPER OXIDASE LPR1-LIKE"/>
    <property type="match status" value="1"/>
</dbReference>
<dbReference type="AlphaFoldDB" id="A0A0K9NQG2"/>
<dbReference type="GO" id="GO:0005507">
    <property type="term" value="F:copper ion binding"/>
    <property type="evidence" value="ECO:0007669"/>
    <property type="project" value="InterPro"/>
</dbReference>
<keyword evidence="4" id="KW-0479">Metal-binding</keyword>
<evidence type="ECO:0000313" key="17">
    <source>
        <dbReference type="Proteomes" id="UP000036987"/>
    </source>
</evidence>
<name>A0A0K9NQG2_ZOSMR</name>
<keyword evidence="17" id="KW-1185">Reference proteome</keyword>
<evidence type="ECO:0000259" key="14">
    <source>
        <dbReference type="Pfam" id="PF07731"/>
    </source>
</evidence>
<proteinExistence type="inferred from homology"/>
<comment type="function">
    <text evidence="11">Multicopper oxidase that may play a role in the maintenance of inorganic phosphate homeostasis.</text>
</comment>